<comment type="caution">
    <text evidence="1">The sequence shown here is derived from an EMBL/GenBank/DDBJ whole genome shotgun (WGS) entry which is preliminary data.</text>
</comment>
<dbReference type="EMBL" id="AGCJ01000081">
    <property type="protein sequence ID" value="EHM38423.1"/>
    <property type="molecule type" value="Genomic_DNA"/>
</dbReference>
<accession>G9YJM4</accession>
<dbReference type="STRING" id="861450.HMPREF0080_01877"/>
<evidence type="ECO:0000313" key="2">
    <source>
        <dbReference type="Proteomes" id="UP000005481"/>
    </source>
</evidence>
<reference evidence="1 2" key="1">
    <citation type="submission" date="2011-08" db="EMBL/GenBank/DDBJ databases">
        <authorList>
            <person name="Weinstock G."/>
            <person name="Sodergren E."/>
            <person name="Clifton S."/>
            <person name="Fulton L."/>
            <person name="Fulton B."/>
            <person name="Courtney L."/>
            <person name="Fronick C."/>
            <person name="Harrison M."/>
            <person name="Strong C."/>
            <person name="Farmer C."/>
            <person name="Delahaunty K."/>
            <person name="Markovic C."/>
            <person name="Hall O."/>
            <person name="Minx P."/>
            <person name="Tomlinson C."/>
            <person name="Mitreva M."/>
            <person name="Hou S."/>
            <person name="Chen J."/>
            <person name="Wollam A."/>
            <person name="Pepin K.H."/>
            <person name="Johnson M."/>
            <person name="Bhonagiri V."/>
            <person name="Zhang X."/>
            <person name="Suruliraj S."/>
            <person name="Warren W."/>
            <person name="Chinwalla A."/>
            <person name="Mardis E.R."/>
            <person name="Wilson R.K."/>
        </authorList>
    </citation>
    <scope>NUCLEOTIDE SEQUENCE [LARGE SCALE GENOMIC DNA]</scope>
    <source>
        <strain evidence="1 2">F0357</strain>
    </source>
</reference>
<dbReference type="HOGENOM" id="CLU_3003937_0_0_9"/>
<sequence>MILDVNKEKIDYPSGNMVLLAHNMGIGKQSLHNTLKLVEHIHHNELNVYPDAACKA</sequence>
<dbReference type="AlphaFoldDB" id="G9YJM4"/>
<gene>
    <name evidence="1" type="ORF">HMPREF0080_01877</name>
</gene>
<dbReference type="Proteomes" id="UP000005481">
    <property type="component" value="Unassembled WGS sequence"/>
</dbReference>
<organism evidence="1 2">
    <name type="scientific">Anaeroglobus geminatus F0357</name>
    <dbReference type="NCBI Taxonomy" id="861450"/>
    <lineage>
        <taxon>Bacteria</taxon>
        <taxon>Bacillati</taxon>
        <taxon>Bacillota</taxon>
        <taxon>Negativicutes</taxon>
        <taxon>Veillonellales</taxon>
        <taxon>Veillonellaceae</taxon>
        <taxon>Anaeroglobus</taxon>
    </lineage>
</organism>
<keyword evidence="2" id="KW-1185">Reference proteome</keyword>
<name>G9YJM4_9FIRM</name>
<protein>
    <submittedName>
        <fullName evidence="1">Uncharacterized protein</fullName>
    </submittedName>
</protein>
<evidence type="ECO:0000313" key="1">
    <source>
        <dbReference type="EMBL" id="EHM38423.1"/>
    </source>
</evidence>
<proteinExistence type="predicted"/>